<feature type="non-terminal residue" evidence="1">
    <location>
        <position position="1"/>
    </location>
</feature>
<gene>
    <name evidence="1" type="ORF">MFLO_15765</name>
</gene>
<sequence>SGDINIVAVGAVDVNTGLDGISYFTKEVTS</sequence>
<organism evidence="1 2">
    <name type="scientific">Listeria floridensis FSL S10-1187</name>
    <dbReference type="NCBI Taxonomy" id="1265817"/>
    <lineage>
        <taxon>Bacteria</taxon>
        <taxon>Bacillati</taxon>
        <taxon>Bacillota</taxon>
        <taxon>Bacilli</taxon>
        <taxon>Bacillales</taxon>
        <taxon>Listeriaceae</taxon>
        <taxon>Listeria</taxon>
    </lineage>
</organism>
<comment type="caution">
    <text evidence="1">The sequence shown here is derived from an EMBL/GenBank/DDBJ whole genome shotgun (WGS) entry which is preliminary data.</text>
</comment>
<reference evidence="1 2" key="1">
    <citation type="journal article" date="2014" name="Int. J. Syst. Evol. Microbiol.">
        <title>Listeria floridensis sp. nov., Listeria aquatica sp. nov., Listeria cornellensis sp. nov., Listeria riparia sp. nov. and Listeria grandensis sp. nov., from agricultural and natural environments.</title>
        <authorList>
            <person name="den Bakker H.C."/>
            <person name="Warchocki S."/>
            <person name="Wright E.M."/>
            <person name="Allred A.F."/>
            <person name="Ahlstrom C."/>
            <person name="Manuel C.S."/>
            <person name="Stasiewicz M.J."/>
            <person name="Burrell A."/>
            <person name="Roof S."/>
            <person name="Strawn L."/>
            <person name="Fortes E.D."/>
            <person name="Nightingale K.K."/>
            <person name="Kephart D."/>
            <person name="Wiedmann M."/>
        </authorList>
    </citation>
    <scope>NUCLEOTIDE SEQUENCE [LARGE SCALE GENOMIC DNA]</scope>
    <source>
        <strain evidence="1 2">FSL S10-1187</strain>
    </source>
</reference>
<name>A0ABN0RBL4_9LIST</name>
<keyword evidence="2" id="KW-1185">Reference proteome</keyword>
<proteinExistence type="predicted"/>
<dbReference type="Proteomes" id="UP000019249">
    <property type="component" value="Unassembled WGS sequence"/>
</dbReference>
<protein>
    <submittedName>
        <fullName evidence="1">Uncharacterized protein</fullName>
    </submittedName>
</protein>
<evidence type="ECO:0000313" key="2">
    <source>
        <dbReference type="Proteomes" id="UP000019249"/>
    </source>
</evidence>
<accession>A0ABN0RBL4</accession>
<evidence type="ECO:0000313" key="1">
    <source>
        <dbReference type="EMBL" id="EUJ23849.1"/>
    </source>
</evidence>
<dbReference type="EMBL" id="AODF01000066">
    <property type="protein sequence ID" value="EUJ23849.1"/>
    <property type="molecule type" value="Genomic_DNA"/>
</dbReference>